<name>A0ABW3UET9_9GAMM</name>
<dbReference type="EMBL" id="JBHTLR010000034">
    <property type="protein sequence ID" value="MFD1218355.1"/>
    <property type="molecule type" value="Genomic_DNA"/>
</dbReference>
<reference evidence="5" key="1">
    <citation type="journal article" date="2019" name="Int. J. Syst. Evol. Microbiol.">
        <title>The Global Catalogue of Microorganisms (GCM) 10K type strain sequencing project: providing services to taxonomists for standard genome sequencing and annotation.</title>
        <authorList>
            <consortium name="The Broad Institute Genomics Platform"/>
            <consortium name="The Broad Institute Genome Sequencing Center for Infectious Disease"/>
            <person name="Wu L."/>
            <person name="Ma J."/>
        </authorList>
    </citation>
    <scope>NUCLEOTIDE SEQUENCE [LARGE SCALE GENOMIC DNA]</scope>
    <source>
        <strain evidence="5">CCUG 54356</strain>
    </source>
</reference>
<evidence type="ECO:0000256" key="1">
    <source>
        <dbReference type="ARBA" id="ARBA00022679"/>
    </source>
</evidence>
<dbReference type="Proteomes" id="UP001597264">
    <property type="component" value="Unassembled WGS sequence"/>
</dbReference>
<keyword evidence="5" id="KW-1185">Reference proteome</keyword>
<keyword evidence="1 4" id="KW-0808">Transferase</keyword>
<dbReference type="InterPro" id="IPR000182">
    <property type="entry name" value="GNAT_dom"/>
</dbReference>
<dbReference type="PROSITE" id="PS51186">
    <property type="entry name" value="GNAT"/>
    <property type="match status" value="1"/>
</dbReference>
<dbReference type="PANTHER" id="PTHR43877:SF2">
    <property type="entry name" value="AMINOALKYLPHOSPHONATE N-ACETYLTRANSFERASE-RELATED"/>
    <property type="match status" value="1"/>
</dbReference>
<dbReference type="Gene3D" id="3.40.630.30">
    <property type="match status" value="1"/>
</dbReference>
<dbReference type="GO" id="GO:0016746">
    <property type="term" value="F:acyltransferase activity"/>
    <property type="evidence" value="ECO:0007669"/>
    <property type="project" value="UniProtKB-KW"/>
</dbReference>
<organism evidence="4 5">
    <name type="scientific">Microbulbifer celer</name>
    <dbReference type="NCBI Taxonomy" id="435905"/>
    <lineage>
        <taxon>Bacteria</taxon>
        <taxon>Pseudomonadati</taxon>
        <taxon>Pseudomonadota</taxon>
        <taxon>Gammaproteobacteria</taxon>
        <taxon>Cellvibrionales</taxon>
        <taxon>Microbulbiferaceae</taxon>
        <taxon>Microbulbifer</taxon>
    </lineage>
</organism>
<comment type="caution">
    <text evidence="4">The sequence shown here is derived from an EMBL/GenBank/DDBJ whole genome shotgun (WGS) entry which is preliminary data.</text>
</comment>
<evidence type="ECO:0000313" key="5">
    <source>
        <dbReference type="Proteomes" id="UP001597264"/>
    </source>
</evidence>
<evidence type="ECO:0000259" key="3">
    <source>
        <dbReference type="PROSITE" id="PS51186"/>
    </source>
</evidence>
<dbReference type="InterPro" id="IPR016181">
    <property type="entry name" value="Acyl_CoA_acyltransferase"/>
</dbReference>
<evidence type="ECO:0000313" key="4">
    <source>
        <dbReference type="EMBL" id="MFD1218355.1"/>
    </source>
</evidence>
<dbReference type="InterPro" id="IPR050832">
    <property type="entry name" value="Bact_Acetyltransf"/>
</dbReference>
<protein>
    <submittedName>
        <fullName evidence="4">GNAT family N-acetyltransferase</fullName>
        <ecNumber evidence="4">2.3.1.-</ecNumber>
    </submittedName>
</protein>
<dbReference type="Pfam" id="PF00583">
    <property type="entry name" value="Acetyltransf_1"/>
    <property type="match status" value="1"/>
</dbReference>
<evidence type="ECO:0000256" key="2">
    <source>
        <dbReference type="ARBA" id="ARBA00023315"/>
    </source>
</evidence>
<dbReference type="CDD" id="cd04301">
    <property type="entry name" value="NAT_SF"/>
    <property type="match status" value="1"/>
</dbReference>
<gene>
    <name evidence="4" type="ORF">ACFQ2X_17270</name>
</gene>
<dbReference type="EC" id="2.3.1.-" evidence="4"/>
<dbReference type="SUPFAM" id="SSF55729">
    <property type="entry name" value="Acyl-CoA N-acyltransferases (Nat)"/>
    <property type="match status" value="1"/>
</dbReference>
<proteinExistence type="predicted"/>
<dbReference type="RefSeq" id="WP_230435146.1">
    <property type="nucleotide sequence ID" value="NZ_CP087715.1"/>
</dbReference>
<feature type="domain" description="N-acetyltransferase" evidence="3">
    <location>
        <begin position="8"/>
        <end position="163"/>
    </location>
</feature>
<accession>A0ABW3UET9</accession>
<dbReference type="PANTHER" id="PTHR43877">
    <property type="entry name" value="AMINOALKYLPHOSPHONATE N-ACETYLTRANSFERASE-RELATED-RELATED"/>
    <property type="match status" value="1"/>
</dbReference>
<sequence>MSTDTLELTIADYRDPSDAADLVTLMDEYAQDPFGGGEPLNERCRQELANKLAEFPGAFTVLAYRNGKPAGLVNCFMGFSTFMCKPLVNIHDVVVSESARGGGICTAMFEKVVEEARARGCCKITLEVLEKNLPAQAAYRKVGFKPYALDESFGQAEFWQRYL</sequence>
<keyword evidence="2 4" id="KW-0012">Acyltransferase</keyword>